<accession>A0A0B3VZ06</accession>
<dbReference type="InterPro" id="IPR011989">
    <property type="entry name" value="ARM-like"/>
</dbReference>
<dbReference type="Pfam" id="PF13646">
    <property type="entry name" value="HEAT_2"/>
    <property type="match status" value="1"/>
</dbReference>
<proteinExistence type="predicted"/>
<reference evidence="1 2" key="1">
    <citation type="submission" date="2014-12" db="EMBL/GenBank/DDBJ databases">
        <title>Draft genome sequence of Terrisporobacter sp. 08-306576, isolated from the blood culture of a bacteremia patient.</title>
        <authorList>
            <person name="Lund L.C."/>
            <person name="Sydenham T.V."/>
            <person name="Hogh S.V."/>
            <person name="Skov M.N."/>
            <person name="Kemp M."/>
            <person name="Justesen U.S."/>
        </authorList>
    </citation>
    <scope>NUCLEOTIDE SEQUENCE [LARGE SCALE GENOMIC DNA]</scope>
    <source>
        <strain evidence="1 2">08-306576</strain>
    </source>
</reference>
<dbReference type="EMBL" id="JWHR01000055">
    <property type="protein sequence ID" value="KHS58033.1"/>
    <property type="molecule type" value="Genomic_DNA"/>
</dbReference>
<comment type="caution">
    <text evidence="1">The sequence shown here is derived from an EMBL/GenBank/DDBJ whole genome shotgun (WGS) entry which is preliminary data.</text>
</comment>
<gene>
    <name evidence="1" type="ORF">QX51_05060</name>
</gene>
<dbReference type="Gene3D" id="1.25.10.10">
    <property type="entry name" value="Leucine-rich Repeat Variant"/>
    <property type="match status" value="1"/>
</dbReference>
<protein>
    <recommendedName>
        <fullName evidence="3">PBS lyase</fullName>
    </recommendedName>
</protein>
<keyword evidence="2" id="KW-1185">Reference proteome</keyword>
<evidence type="ECO:0000313" key="1">
    <source>
        <dbReference type="EMBL" id="KHS58033.1"/>
    </source>
</evidence>
<dbReference type="AlphaFoldDB" id="A0A0B3VZ06"/>
<dbReference type="STRING" id="1577792.QX51_05060"/>
<evidence type="ECO:0008006" key="3">
    <source>
        <dbReference type="Google" id="ProtNLM"/>
    </source>
</evidence>
<evidence type="ECO:0000313" key="2">
    <source>
        <dbReference type="Proteomes" id="UP000031189"/>
    </source>
</evidence>
<organism evidence="1 2">
    <name type="scientific">Terrisporobacter othiniensis</name>
    <dbReference type="NCBI Taxonomy" id="1577792"/>
    <lineage>
        <taxon>Bacteria</taxon>
        <taxon>Bacillati</taxon>
        <taxon>Bacillota</taxon>
        <taxon>Clostridia</taxon>
        <taxon>Peptostreptococcales</taxon>
        <taxon>Peptostreptococcaceae</taxon>
        <taxon>Terrisporobacter</taxon>
    </lineage>
</organism>
<name>A0A0B3VZ06_9FIRM</name>
<sequence length="274" mass="32392">MYFEEEILKIVRKYKKKDDIKIIFIVNLLGEYRLNTYEINEFLFSCLNTKSSYLRVGTLKSLSKIGNTKNFLKSLEFISNEEKYVNSKILIDILDIFNGDVEELDKALLLKFDIFNKYIQKNIIEHLKNRKVELAKDKIIDILKDESLDKEVRISAIKYFSKIHYNHAKVEIKKLLNHEEWEYRAISASTLGKYKEEDVIEALLDSITDYNWYVRYNSAISLLSFEEDNIINKAIEKNDRYSIDILLYAMLNQGKISYEEYLTKIGKLEVSHTC</sequence>
<dbReference type="SUPFAM" id="SSF48371">
    <property type="entry name" value="ARM repeat"/>
    <property type="match status" value="1"/>
</dbReference>
<dbReference type="OrthoDB" id="2112914at2"/>
<dbReference type="RefSeq" id="WP_039678817.1">
    <property type="nucleotide sequence ID" value="NZ_JWHR01000055.1"/>
</dbReference>
<dbReference type="InterPro" id="IPR016024">
    <property type="entry name" value="ARM-type_fold"/>
</dbReference>
<dbReference type="Proteomes" id="UP000031189">
    <property type="component" value="Unassembled WGS sequence"/>
</dbReference>